<protein>
    <submittedName>
        <fullName evidence="2">Uncharacterized protein</fullName>
    </submittedName>
</protein>
<organism evidence="2 3">
    <name type="scientific">Hymenoscyphus albidus</name>
    <dbReference type="NCBI Taxonomy" id="595503"/>
    <lineage>
        <taxon>Eukaryota</taxon>
        <taxon>Fungi</taxon>
        <taxon>Dikarya</taxon>
        <taxon>Ascomycota</taxon>
        <taxon>Pezizomycotina</taxon>
        <taxon>Leotiomycetes</taxon>
        <taxon>Helotiales</taxon>
        <taxon>Helotiaceae</taxon>
        <taxon>Hymenoscyphus</taxon>
    </lineage>
</organism>
<evidence type="ECO:0000256" key="1">
    <source>
        <dbReference type="SAM" id="MobiDB-lite"/>
    </source>
</evidence>
<accession>A0A9N9LKD9</accession>
<dbReference type="Proteomes" id="UP000701801">
    <property type="component" value="Unassembled WGS sequence"/>
</dbReference>
<dbReference type="AlphaFoldDB" id="A0A9N9LKD9"/>
<feature type="region of interest" description="Disordered" evidence="1">
    <location>
        <begin position="1"/>
        <end position="56"/>
    </location>
</feature>
<feature type="compositionally biased region" description="Basic residues" evidence="1">
    <location>
        <begin position="1"/>
        <end position="10"/>
    </location>
</feature>
<evidence type="ECO:0000313" key="3">
    <source>
        <dbReference type="Proteomes" id="UP000701801"/>
    </source>
</evidence>
<comment type="caution">
    <text evidence="2">The sequence shown here is derived from an EMBL/GenBank/DDBJ whole genome shotgun (WGS) entry which is preliminary data.</text>
</comment>
<sequence length="89" mass="9664">MVPGSRKPHAPKPQNNGATQEQNSAPTTTEYRAGISLKTNGIELGPGPDEHQGSPAYEVPWSSVIFESQEWTLKDGKDTEEVTESNDVL</sequence>
<feature type="compositionally biased region" description="Polar residues" evidence="1">
    <location>
        <begin position="13"/>
        <end position="30"/>
    </location>
</feature>
<reference evidence="2" key="1">
    <citation type="submission" date="2021-07" db="EMBL/GenBank/DDBJ databases">
        <authorList>
            <person name="Durling M."/>
        </authorList>
    </citation>
    <scope>NUCLEOTIDE SEQUENCE</scope>
</reference>
<dbReference type="EMBL" id="CAJVRM010000095">
    <property type="protein sequence ID" value="CAG8974186.1"/>
    <property type="molecule type" value="Genomic_DNA"/>
</dbReference>
<gene>
    <name evidence="2" type="ORF">HYALB_00007349</name>
</gene>
<name>A0A9N9LKD9_9HELO</name>
<keyword evidence="3" id="KW-1185">Reference proteome</keyword>
<proteinExistence type="predicted"/>
<evidence type="ECO:0000313" key="2">
    <source>
        <dbReference type="EMBL" id="CAG8974186.1"/>
    </source>
</evidence>